<accession>A0A0K1RBM4</accession>
<protein>
    <submittedName>
        <fullName evidence="3">Uncharacterized protein</fullName>
    </submittedName>
</protein>
<feature type="compositionally biased region" description="Low complexity" evidence="1">
    <location>
        <begin position="38"/>
        <end position="62"/>
    </location>
</feature>
<dbReference type="Proteomes" id="UP000060016">
    <property type="component" value="Chromosome"/>
</dbReference>
<gene>
    <name evidence="3" type="ORF">AK829_04770</name>
</gene>
<evidence type="ECO:0000313" key="4">
    <source>
        <dbReference type="Proteomes" id="UP000060016"/>
    </source>
</evidence>
<organism evidence="3 4">
    <name type="scientific">Corynebacterium riegelii</name>
    <dbReference type="NCBI Taxonomy" id="156976"/>
    <lineage>
        <taxon>Bacteria</taxon>
        <taxon>Bacillati</taxon>
        <taxon>Actinomycetota</taxon>
        <taxon>Actinomycetes</taxon>
        <taxon>Mycobacteriales</taxon>
        <taxon>Corynebacteriaceae</taxon>
        <taxon>Corynebacterium</taxon>
    </lineage>
</organism>
<feature type="compositionally biased region" description="Polar residues" evidence="1">
    <location>
        <begin position="20"/>
        <end position="33"/>
    </location>
</feature>
<evidence type="ECO:0000256" key="1">
    <source>
        <dbReference type="SAM" id="MobiDB-lite"/>
    </source>
</evidence>
<feature type="region of interest" description="Disordered" evidence="1">
    <location>
        <begin position="20"/>
        <end position="79"/>
    </location>
</feature>
<sequence length="251" mass="26875">MRITNLSLVAVLTAALAVGCSSSGDDTPPTTEQALPETTASAETSSSSATTSATATSSTGSADNDQKDYKDLADGMVDPNDPTSVYDGVTISDFFSALNFIDGYQSEEIEIDSETNIVTGKYNHLELPTIAQVKAYVPRDSGEPHPLENVNDPHMQFFLGQVHSMITESGFTPVEEVVNTPNFEWKCVTPEDVPMGETNNTACFTVLAGRVIEVQHKVVQEDVEMVGPADNLLDLLDNNLAPLKELQSGNA</sequence>
<dbReference type="AlphaFoldDB" id="A0A0K1RBM4"/>
<keyword evidence="2" id="KW-0732">Signal</keyword>
<feature type="chain" id="PRO_5039266764" evidence="2">
    <location>
        <begin position="24"/>
        <end position="251"/>
    </location>
</feature>
<feature type="signal peptide" evidence="2">
    <location>
        <begin position="1"/>
        <end position="23"/>
    </location>
</feature>
<dbReference type="PROSITE" id="PS51257">
    <property type="entry name" value="PROKAR_LIPOPROTEIN"/>
    <property type="match status" value="1"/>
</dbReference>
<dbReference type="EMBL" id="CP012342">
    <property type="protein sequence ID" value="AKV58596.1"/>
    <property type="molecule type" value="Genomic_DNA"/>
</dbReference>
<reference evidence="3 4" key="1">
    <citation type="submission" date="2015-08" db="EMBL/GenBank/DDBJ databases">
        <authorList>
            <person name="Babu N.S."/>
            <person name="Beckwith C.J."/>
            <person name="Beseler K.G."/>
            <person name="Brison A."/>
            <person name="Carone J.V."/>
            <person name="Caskin T.P."/>
            <person name="Diamond M."/>
            <person name="Durham M.E."/>
            <person name="Foxe J.M."/>
            <person name="Go M."/>
            <person name="Henderson B.A."/>
            <person name="Jones I.B."/>
            <person name="McGettigan J.A."/>
            <person name="Micheletti S.J."/>
            <person name="Nasrallah M.E."/>
            <person name="Ortiz D."/>
            <person name="Piller C.R."/>
            <person name="Privatt S.R."/>
            <person name="Schneider S.L."/>
            <person name="Sharp S."/>
            <person name="Smith T.C."/>
            <person name="Stanton J.D."/>
            <person name="Ullery H.E."/>
            <person name="Wilson R.J."/>
            <person name="Serrano M.G."/>
            <person name="Buck G."/>
            <person name="Lee V."/>
            <person name="Wang Y."/>
            <person name="Carvalho R."/>
            <person name="Voegtly L."/>
            <person name="Shi R."/>
            <person name="Duckworth R."/>
            <person name="Johnson A."/>
            <person name="Loviza R."/>
            <person name="Walstead R."/>
            <person name="Shah Z."/>
            <person name="Kiflezghi M."/>
            <person name="Wade K."/>
            <person name="Ball S.L."/>
            <person name="Bradley K.W."/>
            <person name="Asai D.J."/>
            <person name="Bowman C.A."/>
            <person name="Russell D.A."/>
            <person name="Pope W.H."/>
            <person name="Jacobs-Sera D."/>
            <person name="Hendrix R.W."/>
            <person name="Hatfull G.F."/>
        </authorList>
    </citation>
    <scope>NUCLEOTIDE SEQUENCE [LARGE SCALE GENOMIC DNA]</scope>
    <source>
        <strain evidence="3 4">PUDD_83A45</strain>
    </source>
</reference>
<feature type="compositionally biased region" description="Basic and acidic residues" evidence="1">
    <location>
        <begin position="64"/>
        <end position="73"/>
    </location>
</feature>
<dbReference type="STRING" id="156976.AK829_04770"/>
<evidence type="ECO:0000256" key="2">
    <source>
        <dbReference type="SAM" id="SignalP"/>
    </source>
</evidence>
<dbReference type="PATRIC" id="fig|156976.3.peg.947"/>
<keyword evidence="4" id="KW-1185">Reference proteome</keyword>
<dbReference type="RefSeq" id="WP_052204725.1">
    <property type="nucleotide sequence ID" value="NZ_CAMYAJ010000041.1"/>
</dbReference>
<name>A0A0K1RBM4_9CORY</name>
<dbReference type="KEGG" id="crie:AK829_04770"/>
<evidence type="ECO:0000313" key="3">
    <source>
        <dbReference type="EMBL" id="AKV58596.1"/>
    </source>
</evidence>
<proteinExistence type="predicted"/>